<reference evidence="2" key="1">
    <citation type="journal article" date="2019" name="Int. J. Syst. Evol. Microbiol.">
        <title>The Global Catalogue of Microorganisms (GCM) 10K type strain sequencing project: providing services to taxonomists for standard genome sequencing and annotation.</title>
        <authorList>
            <consortium name="The Broad Institute Genomics Platform"/>
            <consortium name="The Broad Institute Genome Sequencing Center for Infectious Disease"/>
            <person name="Wu L."/>
            <person name="Ma J."/>
        </authorList>
    </citation>
    <scope>NUCLEOTIDE SEQUENCE [LARGE SCALE GENOMIC DNA]</scope>
    <source>
        <strain evidence="2">KCTC 23916</strain>
    </source>
</reference>
<proteinExistence type="predicted"/>
<gene>
    <name evidence="1" type="ORF">GCM10011282_06580</name>
</gene>
<evidence type="ECO:0000313" key="1">
    <source>
        <dbReference type="EMBL" id="GGX03151.1"/>
    </source>
</evidence>
<evidence type="ECO:0000313" key="2">
    <source>
        <dbReference type="Proteomes" id="UP000620127"/>
    </source>
</evidence>
<accession>A0ABQ2X7D2</accession>
<dbReference type="Proteomes" id="UP000620127">
    <property type="component" value="Unassembled WGS sequence"/>
</dbReference>
<organism evidence="1 2">
    <name type="scientific">Undibacterium macrobrachii</name>
    <dbReference type="NCBI Taxonomy" id="1119058"/>
    <lineage>
        <taxon>Bacteria</taxon>
        <taxon>Pseudomonadati</taxon>
        <taxon>Pseudomonadota</taxon>
        <taxon>Betaproteobacteria</taxon>
        <taxon>Burkholderiales</taxon>
        <taxon>Oxalobacteraceae</taxon>
        <taxon>Undibacterium</taxon>
    </lineage>
</organism>
<protein>
    <submittedName>
        <fullName evidence="1">Uncharacterized protein</fullName>
    </submittedName>
</protein>
<comment type="caution">
    <text evidence="1">The sequence shown here is derived from an EMBL/GenBank/DDBJ whole genome shotgun (WGS) entry which is preliminary data.</text>
</comment>
<dbReference type="EMBL" id="BMYT01000001">
    <property type="protein sequence ID" value="GGX03151.1"/>
    <property type="molecule type" value="Genomic_DNA"/>
</dbReference>
<sequence>MMGVNVAWINERHEEKQEVFDSQQVISKLAMTTWPKLSDSFCLRFVDCAGDTIFNQAQIRLLLEELRSEAKKQDDSKFREHLEKVI</sequence>
<name>A0ABQ2X7D2_9BURK</name>
<keyword evidence="2" id="KW-1185">Reference proteome</keyword>